<dbReference type="CDD" id="cd00146">
    <property type="entry name" value="PKD"/>
    <property type="match status" value="2"/>
</dbReference>
<dbReference type="EMBL" id="AMRJ01000001">
    <property type="protein sequence ID" value="EKF75906.1"/>
    <property type="molecule type" value="Genomic_DNA"/>
</dbReference>
<feature type="domain" description="PKD" evidence="8">
    <location>
        <begin position="141"/>
        <end position="224"/>
    </location>
</feature>
<protein>
    <recommendedName>
        <fullName evidence="8">PKD domain-containing protein</fullName>
    </recommendedName>
</protein>
<dbReference type="eggNOG" id="COG3291">
    <property type="taxonomic scope" value="Bacteria"/>
</dbReference>
<dbReference type="PANTHER" id="PTHR46730:SF1">
    <property type="entry name" value="PLAT DOMAIN-CONTAINING PROTEIN"/>
    <property type="match status" value="1"/>
</dbReference>
<dbReference type="GO" id="GO:0005886">
    <property type="term" value="C:plasma membrane"/>
    <property type="evidence" value="ECO:0007669"/>
    <property type="project" value="TreeGrafter"/>
</dbReference>
<proteinExistence type="predicted"/>
<dbReference type="InterPro" id="IPR008969">
    <property type="entry name" value="CarboxyPept-like_regulatory"/>
</dbReference>
<dbReference type="Proteomes" id="UP000010164">
    <property type="component" value="Unassembled WGS sequence"/>
</dbReference>
<dbReference type="SMART" id="SM00089">
    <property type="entry name" value="PKD"/>
    <property type="match status" value="2"/>
</dbReference>
<gene>
    <name evidence="9" type="ORF">A11A3_00390</name>
</gene>
<feature type="region of interest" description="Disordered" evidence="6">
    <location>
        <begin position="1353"/>
        <end position="1378"/>
    </location>
</feature>
<dbReference type="eggNOG" id="COG2304">
    <property type="taxonomic scope" value="Bacteria"/>
</dbReference>
<evidence type="ECO:0000259" key="8">
    <source>
        <dbReference type="PROSITE" id="PS50093"/>
    </source>
</evidence>
<keyword evidence="10" id="KW-1185">Reference proteome</keyword>
<comment type="subcellular location">
    <subcellularLocation>
        <location evidence="1">Membrane</location>
        <topology evidence="1">Multi-pass membrane protein</topology>
    </subcellularLocation>
</comment>
<organism evidence="9 10">
    <name type="scientific">Alcanivorax hongdengensis A-11-3</name>
    <dbReference type="NCBI Taxonomy" id="1177179"/>
    <lineage>
        <taxon>Bacteria</taxon>
        <taxon>Pseudomonadati</taxon>
        <taxon>Pseudomonadota</taxon>
        <taxon>Gammaproteobacteria</taxon>
        <taxon>Oceanospirillales</taxon>
        <taxon>Alcanivoracaceae</taxon>
        <taxon>Alcanivorax</taxon>
    </lineage>
</organism>
<dbReference type="SUPFAM" id="SSF49299">
    <property type="entry name" value="PKD domain"/>
    <property type="match status" value="2"/>
</dbReference>
<dbReference type="InterPro" id="IPR022409">
    <property type="entry name" value="PKD/Chitinase_dom"/>
</dbReference>
<accession>L0WFY3</accession>
<dbReference type="InterPro" id="IPR011050">
    <property type="entry name" value="Pectin_lyase_fold/virulence"/>
</dbReference>
<evidence type="ECO:0000256" key="7">
    <source>
        <dbReference type="SAM" id="Phobius"/>
    </source>
</evidence>
<evidence type="ECO:0000313" key="9">
    <source>
        <dbReference type="EMBL" id="EKF75906.1"/>
    </source>
</evidence>
<evidence type="ECO:0000313" key="10">
    <source>
        <dbReference type="Proteomes" id="UP000010164"/>
    </source>
</evidence>
<dbReference type="Gene3D" id="2.60.40.1120">
    <property type="entry name" value="Carboxypeptidase-like, regulatory domain"/>
    <property type="match status" value="1"/>
</dbReference>
<keyword evidence="2 7" id="KW-0812">Transmembrane</keyword>
<evidence type="ECO:0000256" key="6">
    <source>
        <dbReference type="SAM" id="MobiDB-lite"/>
    </source>
</evidence>
<evidence type="ECO:0000256" key="3">
    <source>
        <dbReference type="ARBA" id="ARBA00022737"/>
    </source>
</evidence>
<feature type="domain" description="PKD" evidence="8">
    <location>
        <begin position="59"/>
        <end position="139"/>
    </location>
</feature>
<dbReference type="STRING" id="1177179.A11A3_00390"/>
<dbReference type="PROSITE" id="PS50093">
    <property type="entry name" value="PKD"/>
    <property type="match status" value="2"/>
</dbReference>
<dbReference type="InterPro" id="IPR035986">
    <property type="entry name" value="PKD_dom_sf"/>
</dbReference>
<keyword evidence="4 7" id="KW-1133">Transmembrane helix</keyword>
<dbReference type="SUPFAM" id="SSF51126">
    <property type="entry name" value="Pectin lyase-like"/>
    <property type="match status" value="1"/>
</dbReference>
<dbReference type="InterPro" id="IPR000601">
    <property type="entry name" value="PKD_dom"/>
</dbReference>
<dbReference type="GO" id="GO:0006816">
    <property type="term" value="P:calcium ion transport"/>
    <property type="evidence" value="ECO:0007669"/>
    <property type="project" value="TreeGrafter"/>
</dbReference>
<dbReference type="Gene3D" id="2.60.40.10">
    <property type="entry name" value="Immunoglobulins"/>
    <property type="match status" value="2"/>
</dbReference>
<feature type="region of interest" description="Disordered" evidence="6">
    <location>
        <begin position="43"/>
        <end position="62"/>
    </location>
</feature>
<evidence type="ECO:0000256" key="1">
    <source>
        <dbReference type="ARBA" id="ARBA00004141"/>
    </source>
</evidence>
<dbReference type="GO" id="GO:0005261">
    <property type="term" value="F:monoatomic cation channel activity"/>
    <property type="evidence" value="ECO:0007669"/>
    <property type="project" value="TreeGrafter"/>
</dbReference>
<dbReference type="InterPro" id="IPR059226">
    <property type="entry name" value="Choice_anch_Q_dom"/>
</dbReference>
<dbReference type="Gene3D" id="2.60.120.380">
    <property type="match status" value="2"/>
</dbReference>
<dbReference type="SUPFAM" id="SSF49464">
    <property type="entry name" value="Carboxypeptidase regulatory domain-like"/>
    <property type="match status" value="1"/>
</dbReference>
<sequence length="1413" mass="146493">MNSHRRIAINLFSVLPGQAVGRMIVIAALALILGGCYFDDSPQSQPLDTPVDADSSSSAPKAALTVSGERLAGTSLTLNAAPSRGEGLSYRWQFGDGDSGKGEQVTHTYDRADTYTVTLTVTDRTQRTDSRSLSLDIQAVGPAAAFRIEGPATAGQPQHFDASGSYGQALTYYWDFGDQDAGRNNAIAHIYDQAGDYGVTLTVTDQAGHTDSHSERVSIAAGPTPVADDGVISGTVTDTDGTPLEDVQAHLVNTPVQDDGHTAVTDAQGQVLLSGMPTGVPFVLKLTRTGYADQFVRTVIPAGTTDATFRAIMTARAAARTLSAVENGGSVSGDDGVRLSLPPGALVDSSGNDVSGAIDVTLTPVDVSDQAERGAFPGSFAAADENGESGQLLSFGVAEFQLTRNGEELQLAPGKQATLTVPIYVSQYQDGTGIATGDSIALWSLDETSGQWVQEGTGTVVTEGDSPTGLAFEIRVGHLSWYNCDAFAANPYRVIPHCNVDDSSGLPTLDASETCYIQGQIDGGGPYSGVATNIDSTNPRALPVPAATDYRLIALARNGTLRGEVTVNGSAGASDDVAIVLTPIGGGTGEAISLPYENDGAIDPADEVDRYTFTGQADQIVRIQAGESAGSDLFGQVSLLGPSGQTLAQAAFADGQYTNPYDAFAGVVLPADGRYTLAVRATDNAPGGYHLSARRVPRTQIDENLSGTLPSDGNSLYRGFQADAGTVIGLTSLAGNRVEVTDAANHTLASTNTFTGDNLVSLPDDGLYFVRVEGGASQDYRTAVARIEPATALVPDSAGRVTVNGDIQVNGDRHFYKLTAAAGDGLFVRLSPGSSEALTSDSAKVRIYRPGRTPLYDAEPIDNADQDEYEFADGTHLYSTGLRLPGDGGDETYLLEVSARYAGSGTELGQYTLRVDTASQAGTLVVDDDLAQCPGADSHSLRAAAYAVTDNGSLDVCTGTYSEYVPVTAPDRHFTVIGRDRAGVILRSEDPDQAVVENDYRTNYSENAAHIQLQNLTLQTRGHGTYFGAQVGSITGATDITVEAAPGETELPGALIINEDGALIDGLDITAGDEALSVNADDVTVRNSHFTGSPGTISLSARNFRFQGNTVQSDSGGPVLELAGGTYATVGGDIAVLDNTVTITSSDPDRLGDSFAMRIADDGTGANGVVVRGNMLDTDAGGLKLGATGAGAHFIVAQNRFTSSAVAGGKLLQAAIQKTSAQQATTLTVRNNIFDGMEALGGEGYNSHAGLTIVSPAKFAAVDIINNSFRATVHDAFSGDNAGMLSIATSADGQPASYPVRLRNNIYQGIDDSTKQDVAIAVSSGVTIDADYGLFFGFDSLYSGGGSSTGGSDISNANPGFTNGQLEVDNTSPAVDAGQGPMAGGVPIPDQDYSGTARPQHGSYDIGAHENVF</sequence>
<feature type="compositionally biased region" description="Polar residues" evidence="6">
    <location>
        <begin position="1353"/>
        <end position="1373"/>
    </location>
</feature>
<dbReference type="InterPro" id="IPR012334">
    <property type="entry name" value="Pectin_lyas_fold"/>
</dbReference>
<dbReference type="PANTHER" id="PTHR46730">
    <property type="entry name" value="POLYCYSTIN-1"/>
    <property type="match status" value="1"/>
</dbReference>
<dbReference type="InterPro" id="IPR013783">
    <property type="entry name" value="Ig-like_fold"/>
</dbReference>
<evidence type="ECO:0000256" key="2">
    <source>
        <dbReference type="ARBA" id="ARBA00022692"/>
    </source>
</evidence>
<comment type="caution">
    <text evidence="9">The sequence shown here is derived from an EMBL/GenBank/DDBJ whole genome shotgun (WGS) entry which is preliminary data.</text>
</comment>
<feature type="compositionally biased region" description="Low complexity" evidence="6">
    <location>
        <begin position="52"/>
        <end position="62"/>
    </location>
</feature>
<dbReference type="Pfam" id="PF18911">
    <property type="entry name" value="PKD_4"/>
    <property type="match status" value="2"/>
</dbReference>
<dbReference type="OrthoDB" id="9790784at2"/>
<name>L0WFY3_9GAMM</name>
<feature type="transmembrane region" description="Helical" evidence="7">
    <location>
        <begin position="7"/>
        <end position="33"/>
    </location>
</feature>
<evidence type="ECO:0000256" key="5">
    <source>
        <dbReference type="ARBA" id="ARBA00023136"/>
    </source>
</evidence>
<dbReference type="NCBIfam" id="NF041518">
    <property type="entry name" value="choice_anch_Q"/>
    <property type="match status" value="1"/>
</dbReference>
<dbReference type="PATRIC" id="fig|1177179.3.peg.77"/>
<dbReference type="Gene3D" id="2.160.20.10">
    <property type="entry name" value="Single-stranded right-handed beta-helix, Pectin lyase-like"/>
    <property type="match status" value="1"/>
</dbReference>
<reference evidence="9 10" key="1">
    <citation type="journal article" date="2012" name="J. Bacteriol.">
        <title>Genome Sequence of the Alkane-Degrading Bacterium Alcanivorax hongdengensis Type Strain A-11-3.</title>
        <authorList>
            <person name="Lai Q."/>
            <person name="Shao Z."/>
        </authorList>
    </citation>
    <scope>NUCLEOTIDE SEQUENCE [LARGE SCALE GENOMIC DNA]</scope>
    <source>
        <strain evidence="9 10">A-11-3</strain>
    </source>
</reference>
<keyword evidence="5 7" id="KW-0472">Membrane</keyword>
<evidence type="ECO:0000256" key="4">
    <source>
        <dbReference type="ARBA" id="ARBA00022989"/>
    </source>
</evidence>
<keyword evidence="3" id="KW-0677">Repeat</keyword>